<sequence length="357" mass="40694">MALRRTLAKRLLNITRTPSPAGTLEHSPISSPSFQNLVPSNAVKTNFHDDFLDSSDSGFFRRFLQRRALNQLARFPELLSVPVGDKLREKLRGLNGTGERLRLDGLSPPAPAMRDSLDGISVEDARKLLKVSQVEKLKWTLRQIPKNSIPYSEFIQICVEVCSNKDQGAEFAKMLDESGSVIVLGNIVFLRPEQVAKSMETLISQSIATPNDPRREELEQMEKQKSVIDQKAKTLVQGELYCGLGFLVLQTLGFMRLTFWELSWDVMEPICFFVTSLHFAGAYAFFLRTSKEPSFEGYFQRRFKAKQKQLMKTHNFDLEKYNNLCRAFYPNYYSPNSDHFPPSDRAEGAFLVLCTVE</sequence>
<dbReference type="PANTHER" id="PTHR13462:SF17">
    <property type="entry name" value="CALCIUM UNIPORTER PROTEIN 4, MITOCHONDRIAL"/>
    <property type="match status" value="1"/>
</dbReference>
<evidence type="ECO:0000256" key="4">
    <source>
        <dbReference type="ARBA" id="ARBA00022568"/>
    </source>
</evidence>
<dbReference type="GO" id="GO:0016020">
    <property type="term" value="C:membrane"/>
    <property type="evidence" value="ECO:0007669"/>
    <property type="project" value="UniProtKB-SubCell"/>
</dbReference>
<keyword evidence="6" id="KW-0106">Calcium</keyword>
<dbReference type="Pfam" id="PF04678">
    <property type="entry name" value="MCU"/>
    <property type="match status" value="1"/>
</dbReference>
<dbReference type="PANTHER" id="PTHR13462">
    <property type="entry name" value="CALCIUM UNIPORTER PROTEIN, MITOCHONDRIAL"/>
    <property type="match status" value="1"/>
</dbReference>
<dbReference type="GO" id="GO:0005739">
    <property type="term" value="C:mitochondrion"/>
    <property type="evidence" value="ECO:0007669"/>
    <property type="project" value="GOC"/>
</dbReference>
<feature type="transmembrane region" description="Helical" evidence="10">
    <location>
        <begin position="266"/>
        <end position="286"/>
    </location>
</feature>
<evidence type="ECO:0000313" key="12">
    <source>
        <dbReference type="EMBL" id="RVW19383.1"/>
    </source>
</evidence>
<feature type="domain" description="Calcium uniporter protein C-terminal" evidence="11">
    <location>
        <begin position="165"/>
        <end position="324"/>
    </location>
</feature>
<evidence type="ECO:0000256" key="2">
    <source>
        <dbReference type="ARBA" id="ARBA00005653"/>
    </source>
</evidence>
<dbReference type="Proteomes" id="UP000288805">
    <property type="component" value="Unassembled WGS sequence"/>
</dbReference>
<dbReference type="EMBL" id="QGNW01002491">
    <property type="protein sequence ID" value="RVW19383.1"/>
    <property type="molecule type" value="Genomic_DNA"/>
</dbReference>
<evidence type="ECO:0000256" key="7">
    <source>
        <dbReference type="ARBA" id="ARBA00022989"/>
    </source>
</evidence>
<evidence type="ECO:0000256" key="3">
    <source>
        <dbReference type="ARBA" id="ARBA00022448"/>
    </source>
</evidence>
<accession>A0A438C7Z4</accession>
<dbReference type="GO" id="GO:0006816">
    <property type="term" value="P:calcium ion transport"/>
    <property type="evidence" value="ECO:0007669"/>
    <property type="project" value="UniProtKB-KW"/>
</dbReference>
<evidence type="ECO:0000313" key="13">
    <source>
        <dbReference type="Proteomes" id="UP000288805"/>
    </source>
</evidence>
<evidence type="ECO:0000256" key="5">
    <source>
        <dbReference type="ARBA" id="ARBA00022692"/>
    </source>
</evidence>
<comment type="subcellular location">
    <subcellularLocation>
        <location evidence="1">Membrane</location>
        <topology evidence="1">Multi-pass membrane protein</topology>
    </subcellularLocation>
</comment>
<organism evidence="12 13">
    <name type="scientific">Vitis vinifera</name>
    <name type="common">Grape</name>
    <dbReference type="NCBI Taxonomy" id="29760"/>
    <lineage>
        <taxon>Eukaryota</taxon>
        <taxon>Viridiplantae</taxon>
        <taxon>Streptophyta</taxon>
        <taxon>Embryophyta</taxon>
        <taxon>Tracheophyta</taxon>
        <taxon>Spermatophyta</taxon>
        <taxon>Magnoliopsida</taxon>
        <taxon>eudicotyledons</taxon>
        <taxon>Gunneridae</taxon>
        <taxon>Pentapetalae</taxon>
        <taxon>rosids</taxon>
        <taxon>Vitales</taxon>
        <taxon>Vitaceae</taxon>
        <taxon>Viteae</taxon>
        <taxon>Vitis</taxon>
    </lineage>
</organism>
<keyword evidence="3" id="KW-0813">Transport</keyword>
<dbReference type="InterPro" id="IPR006769">
    <property type="entry name" value="MCU_C"/>
</dbReference>
<proteinExistence type="inferred from homology"/>
<keyword evidence="7 10" id="KW-1133">Transmembrane helix</keyword>
<comment type="similarity">
    <text evidence="2">Belongs to the MCU (TC 1.A.77) family.</text>
</comment>
<evidence type="ECO:0000256" key="8">
    <source>
        <dbReference type="ARBA" id="ARBA00023065"/>
    </source>
</evidence>
<evidence type="ECO:0000256" key="6">
    <source>
        <dbReference type="ARBA" id="ARBA00022837"/>
    </source>
</evidence>
<gene>
    <name evidence="12" type="primary">VvCHDh000987_1</name>
    <name evidence="12" type="ORF">CK203_117651</name>
</gene>
<name>A0A438C7Z4_VITVI</name>
<keyword evidence="8" id="KW-0406">Ion transport</keyword>
<keyword evidence="4" id="KW-0109">Calcium transport</keyword>
<reference evidence="12 13" key="1">
    <citation type="journal article" date="2018" name="PLoS Genet.">
        <title>Population sequencing reveals clonal diversity and ancestral inbreeding in the grapevine cultivar Chardonnay.</title>
        <authorList>
            <person name="Roach M.J."/>
            <person name="Johnson D.L."/>
            <person name="Bohlmann J."/>
            <person name="van Vuuren H.J."/>
            <person name="Jones S.J."/>
            <person name="Pretorius I.S."/>
            <person name="Schmidt S.A."/>
            <person name="Borneman A.R."/>
        </authorList>
    </citation>
    <scope>NUCLEOTIDE SEQUENCE [LARGE SCALE GENOMIC DNA]</scope>
    <source>
        <strain evidence="13">cv. Chardonnay</strain>
        <tissue evidence="12">Leaf</tissue>
    </source>
</reference>
<dbReference type="InterPro" id="IPR039055">
    <property type="entry name" value="MCU_fam"/>
</dbReference>
<dbReference type="GO" id="GO:0051560">
    <property type="term" value="P:mitochondrial calcium ion homeostasis"/>
    <property type="evidence" value="ECO:0007669"/>
    <property type="project" value="InterPro"/>
</dbReference>
<evidence type="ECO:0000256" key="10">
    <source>
        <dbReference type="SAM" id="Phobius"/>
    </source>
</evidence>
<comment type="caution">
    <text evidence="12">The sequence shown here is derived from an EMBL/GenBank/DDBJ whole genome shotgun (WGS) entry which is preliminary data.</text>
</comment>
<protein>
    <submittedName>
        <fullName evidence="12">Calcium uniporter protein 2, mitochondrial</fullName>
    </submittedName>
</protein>
<evidence type="ECO:0000256" key="9">
    <source>
        <dbReference type="ARBA" id="ARBA00023136"/>
    </source>
</evidence>
<evidence type="ECO:0000259" key="11">
    <source>
        <dbReference type="Pfam" id="PF04678"/>
    </source>
</evidence>
<keyword evidence="9 10" id="KW-0472">Membrane</keyword>
<keyword evidence="5 10" id="KW-0812">Transmembrane</keyword>
<evidence type="ECO:0000256" key="1">
    <source>
        <dbReference type="ARBA" id="ARBA00004141"/>
    </source>
</evidence>
<dbReference type="AlphaFoldDB" id="A0A438C7Z4"/>
<feature type="transmembrane region" description="Helical" evidence="10">
    <location>
        <begin position="240"/>
        <end position="260"/>
    </location>
</feature>